<keyword evidence="1" id="KW-0732">Signal</keyword>
<organism evidence="2 3">
    <name type="scientific">Exidia glandulosa HHB12029</name>
    <dbReference type="NCBI Taxonomy" id="1314781"/>
    <lineage>
        <taxon>Eukaryota</taxon>
        <taxon>Fungi</taxon>
        <taxon>Dikarya</taxon>
        <taxon>Basidiomycota</taxon>
        <taxon>Agaricomycotina</taxon>
        <taxon>Agaricomycetes</taxon>
        <taxon>Auriculariales</taxon>
        <taxon>Exidiaceae</taxon>
        <taxon>Exidia</taxon>
    </lineage>
</organism>
<evidence type="ECO:0008006" key="4">
    <source>
        <dbReference type="Google" id="ProtNLM"/>
    </source>
</evidence>
<dbReference type="EMBL" id="KV426308">
    <property type="protein sequence ID" value="KZV82705.1"/>
    <property type="molecule type" value="Genomic_DNA"/>
</dbReference>
<evidence type="ECO:0000256" key="1">
    <source>
        <dbReference type="SAM" id="SignalP"/>
    </source>
</evidence>
<dbReference type="Proteomes" id="UP000077266">
    <property type="component" value="Unassembled WGS sequence"/>
</dbReference>
<accession>A0A165CLT4</accession>
<name>A0A165CLT4_EXIGL</name>
<reference evidence="2 3" key="1">
    <citation type="journal article" date="2016" name="Mol. Biol. Evol.">
        <title>Comparative Genomics of Early-Diverging Mushroom-Forming Fungi Provides Insights into the Origins of Lignocellulose Decay Capabilities.</title>
        <authorList>
            <person name="Nagy L.G."/>
            <person name="Riley R."/>
            <person name="Tritt A."/>
            <person name="Adam C."/>
            <person name="Daum C."/>
            <person name="Floudas D."/>
            <person name="Sun H."/>
            <person name="Yadav J.S."/>
            <person name="Pangilinan J."/>
            <person name="Larsson K.H."/>
            <person name="Matsuura K."/>
            <person name="Barry K."/>
            <person name="Labutti K."/>
            <person name="Kuo R."/>
            <person name="Ohm R.A."/>
            <person name="Bhattacharya S.S."/>
            <person name="Shirouzu T."/>
            <person name="Yoshinaga Y."/>
            <person name="Martin F.M."/>
            <person name="Grigoriev I.V."/>
            <person name="Hibbett D.S."/>
        </authorList>
    </citation>
    <scope>NUCLEOTIDE SEQUENCE [LARGE SCALE GENOMIC DNA]</scope>
    <source>
        <strain evidence="2 3">HHB12029</strain>
    </source>
</reference>
<evidence type="ECO:0000313" key="3">
    <source>
        <dbReference type="Proteomes" id="UP000077266"/>
    </source>
</evidence>
<evidence type="ECO:0000313" key="2">
    <source>
        <dbReference type="EMBL" id="KZV82705.1"/>
    </source>
</evidence>
<feature type="signal peptide" evidence="1">
    <location>
        <begin position="1"/>
        <end position="19"/>
    </location>
</feature>
<dbReference type="InParanoid" id="A0A165CLT4"/>
<feature type="chain" id="PRO_5007856076" description="Secreted protein" evidence="1">
    <location>
        <begin position="20"/>
        <end position="129"/>
    </location>
</feature>
<protein>
    <recommendedName>
        <fullName evidence="4">Secreted protein</fullName>
    </recommendedName>
</protein>
<keyword evidence="3" id="KW-1185">Reference proteome</keyword>
<proteinExistence type="predicted"/>
<dbReference type="AlphaFoldDB" id="A0A165CLT4"/>
<sequence length="129" mass="14765">MLMFLGVLLVVQTRPRTGCIRHQNAFHGAGIECTYLSRSLHVRAIDAVHVIVEIVETRSRYRPRLLRGIPASSDESDPSLMRKYGYYSWRDPRIPALVAPADRITAYSRRLVSSPHTSYDAKKRTPFPR</sequence>
<gene>
    <name evidence="2" type="ORF">EXIGLDRAFT_778299</name>
</gene>